<dbReference type="GO" id="GO:0046872">
    <property type="term" value="F:metal ion binding"/>
    <property type="evidence" value="ECO:0007669"/>
    <property type="project" value="UniProtKB-UniRule"/>
</dbReference>
<evidence type="ECO:0000256" key="5">
    <source>
        <dbReference type="ARBA" id="ARBA00022516"/>
    </source>
</evidence>
<keyword evidence="9 16" id="KW-0223">Dioxygenase</keyword>
<feature type="region of interest" description="Disordered" evidence="18">
    <location>
        <begin position="67"/>
        <end position="88"/>
    </location>
</feature>
<dbReference type="Pfam" id="PF01477">
    <property type="entry name" value="PLAT"/>
    <property type="match status" value="1"/>
</dbReference>
<dbReference type="SUPFAM" id="SSF49723">
    <property type="entry name" value="Lipase/lipooxygenase domain (PLAT/LH2 domain)"/>
    <property type="match status" value="1"/>
</dbReference>
<dbReference type="SMART" id="SM00308">
    <property type="entry name" value="LH2"/>
    <property type="match status" value="1"/>
</dbReference>
<dbReference type="InterPro" id="IPR001246">
    <property type="entry name" value="LipOase_plant"/>
</dbReference>
<comment type="subunit">
    <text evidence="4">Monomer.</text>
</comment>
<feature type="domain" description="PLAT" evidence="19">
    <location>
        <begin position="593"/>
        <end position="718"/>
    </location>
</feature>
<organism evidence="21">
    <name type="scientific">Solanum lycopersicum</name>
    <name type="common">Tomato</name>
    <name type="synonym">Lycopersicon esculentum</name>
    <dbReference type="NCBI Taxonomy" id="4081"/>
    <lineage>
        <taxon>Eukaryota</taxon>
        <taxon>Viridiplantae</taxon>
        <taxon>Streptophyta</taxon>
        <taxon>Embryophyta</taxon>
        <taxon>Tracheophyta</taxon>
        <taxon>Spermatophyta</taxon>
        <taxon>Magnoliopsida</taxon>
        <taxon>eudicotyledons</taxon>
        <taxon>Gunneridae</taxon>
        <taxon>Pentapetalae</taxon>
        <taxon>asterids</taxon>
        <taxon>lamiids</taxon>
        <taxon>Solanales</taxon>
        <taxon>Solanaceae</taxon>
        <taxon>Solanoideae</taxon>
        <taxon>Solaneae</taxon>
        <taxon>Solanum</taxon>
        <taxon>Solanum subgen. Lycopersicon</taxon>
    </lineage>
</organism>
<dbReference type="Pfam" id="PF00305">
    <property type="entry name" value="Lipoxygenase"/>
    <property type="match status" value="3"/>
</dbReference>
<dbReference type="EnsemblPlants" id="Solyc01g099160.3.1">
    <property type="protein sequence ID" value="Solyc01g099160.3.1"/>
    <property type="gene ID" value="Solyc01g099160.3"/>
</dbReference>
<dbReference type="InParanoid" id="A0A3Q7EN15"/>
<dbReference type="Proteomes" id="UP000004994">
    <property type="component" value="Chromosome 1"/>
</dbReference>
<dbReference type="Gene3D" id="1.20.245.10">
    <property type="entry name" value="Lipoxygenase-1, Domain 5"/>
    <property type="match status" value="2"/>
</dbReference>
<keyword evidence="6 16" id="KW-0479">Metal-binding</keyword>
<dbReference type="InterPro" id="IPR020833">
    <property type="entry name" value="LipOase_Fe_BS"/>
</dbReference>
<dbReference type="PROSITE" id="PS51393">
    <property type="entry name" value="LIPOXYGENASE_3"/>
    <property type="match status" value="3"/>
</dbReference>
<dbReference type="PROSITE" id="PS00711">
    <property type="entry name" value="LIPOXYGENASE_1"/>
    <property type="match status" value="2"/>
</dbReference>
<dbReference type="InterPro" id="IPR036392">
    <property type="entry name" value="PLAT/LH2_dom_sf"/>
</dbReference>
<dbReference type="FunCoup" id="A0A3Q7EN15">
    <property type="interactions" value="97"/>
</dbReference>
<evidence type="ECO:0000259" key="20">
    <source>
        <dbReference type="PROSITE" id="PS51393"/>
    </source>
</evidence>
<dbReference type="FunFam" id="1.20.245.10:FF:000002">
    <property type="entry name" value="Lipoxygenase"/>
    <property type="match status" value="1"/>
</dbReference>
<feature type="domain" description="Lipoxygenase" evidence="20">
    <location>
        <begin position="12"/>
        <end position="672"/>
    </location>
</feature>
<dbReference type="OMA" id="PYPRRIK"/>
<evidence type="ECO:0000256" key="2">
    <source>
        <dbReference type="ARBA" id="ARBA00004496"/>
    </source>
</evidence>
<dbReference type="Gene3D" id="4.10.375.10">
    <property type="entry name" value="Lipoxygenase-1, Domain 2"/>
    <property type="match status" value="2"/>
</dbReference>
<keyword evidence="10 16" id="KW-0560">Oxidoreductase</keyword>
<feature type="region of interest" description="Disordered" evidence="18">
    <location>
        <begin position="777"/>
        <end position="804"/>
    </location>
</feature>
<keyword evidence="13 17" id="KW-0275">Fatty acid biosynthesis</keyword>
<dbReference type="Gramene" id="Solyc01g099160.3.1">
    <property type="protein sequence ID" value="Solyc01g099160.3.1"/>
    <property type="gene ID" value="Solyc01g099160.3"/>
</dbReference>
<dbReference type="InterPro" id="IPR020834">
    <property type="entry name" value="LipOase_CS"/>
</dbReference>
<comment type="function">
    <text evidence="14">Plant lipoxygenase may be involved in a number of diverse aspects of plant physiology including growth and development, pest resistance, and senescence or responses to wounding. It catalyzes the hydroperoxidation of lipids containing a cis,cis-1,4-pentadiene structure.</text>
</comment>
<evidence type="ECO:0000256" key="11">
    <source>
        <dbReference type="ARBA" id="ARBA00023004"/>
    </source>
</evidence>
<evidence type="ECO:0000256" key="10">
    <source>
        <dbReference type="ARBA" id="ARBA00023002"/>
    </source>
</evidence>
<dbReference type="FunFam" id="4.10.375.10:FF:000001">
    <property type="entry name" value="Lipoxygenase"/>
    <property type="match status" value="1"/>
</dbReference>
<dbReference type="InterPro" id="IPR027433">
    <property type="entry name" value="Lipoxygenase_dom_3"/>
</dbReference>
<comment type="subcellular location">
    <subcellularLocation>
        <location evidence="2">Cytoplasm</location>
    </subcellularLocation>
</comment>
<dbReference type="UniPathway" id="UPA00382"/>
<feature type="compositionally biased region" description="Basic and acidic residues" evidence="18">
    <location>
        <begin position="76"/>
        <end position="87"/>
    </location>
</feature>
<dbReference type="PaxDb" id="4081-Solyc01g099160.2.1"/>
<evidence type="ECO:0000256" key="3">
    <source>
        <dbReference type="ARBA" id="ARBA00009419"/>
    </source>
</evidence>
<evidence type="ECO:0000256" key="9">
    <source>
        <dbReference type="ARBA" id="ARBA00022964"/>
    </source>
</evidence>
<feature type="domain" description="Lipoxygenase" evidence="20">
    <location>
        <begin position="721"/>
        <end position="1421"/>
    </location>
</feature>
<dbReference type="PRINTS" id="PR00468">
    <property type="entry name" value="PLTLPOXGNASE"/>
</dbReference>
<dbReference type="InterPro" id="IPR036226">
    <property type="entry name" value="LipOase_C_sf"/>
</dbReference>
<reference evidence="21" key="1">
    <citation type="journal article" date="2012" name="Nature">
        <title>The tomato genome sequence provides insights into fleshy fruit evolution.</title>
        <authorList>
            <consortium name="Tomato Genome Consortium"/>
        </authorList>
    </citation>
    <scope>NUCLEOTIDE SEQUENCE [LARGE SCALE GENOMIC DNA]</scope>
    <source>
        <strain evidence="21">cv. Heinz 1706</strain>
    </source>
</reference>
<dbReference type="Gene3D" id="4.10.372.10">
    <property type="entry name" value="Lipoxygenase-1, Domain 3"/>
    <property type="match status" value="2"/>
</dbReference>
<keyword evidence="8" id="KW-0276">Fatty acid metabolism</keyword>
<dbReference type="InterPro" id="IPR013819">
    <property type="entry name" value="LipOase_C"/>
</dbReference>
<dbReference type="GO" id="GO:0031408">
    <property type="term" value="P:oxylipin biosynthetic process"/>
    <property type="evidence" value="ECO:0007669"/>
    <property type="project" value="UniProtKB-UniRule"/>
</dbReference>
<dbReference type="FunFam" id="4.10.372.10:FF:000001">
    <property type="entry name" value="Lipoxygenase"/>
    <property type="match status" value="2"/>
</dbReference>
<evidence type="ECO:0000256" key="18">
    <source>
        <dbReference type="SAM" id="MobiDB-lite"/>
    </source>
</evidence>
<sequence>MDNLFQFSTQNAYLPSETPELLRKYRENELVALRGDGTGKLEEWDRVYDYAYSMTWVIQTKAKRSSQYPYPRRGRTGREPTKTDPNTESRIPLLMSLDIYVPRDERFGHVKMSDFLTFALKSISQLLLPEFKALFDSTPNEFDSFADVLKIYEGGIKLPQGPLFKAIVDAIPLEILKQLLSTDGEGLLKYPIPQVIQEDKSSWRTDEEFGREMLAGVNPVVISRLQEFPPKSKLDPKIYGNQTSTITREQAIKTNRLFILNHHDILMPYVRRINTTTNTKMYASRTLLFLQGDGTLKPLAIELSLPHPDGNQYGAVSKVFTPSDQGVEGSIWQLAKAFAAVNDSGVHQLVSHWLNTHAVMEPFVIATNRRLSVLHPIHKLLLPHFRDTMNINALARQTLINGGGLLEFTVFPAKYSMQLSSVIYKDWIFPEQALPADVIKRGVAVEDSNSPHGVRLLIQDYPYAVDGLEIWSAIKSWVTEYCNYYYKSDDAVQKDAELQAWWKELREEGHGDKKDEPWWPKMQSVQELIDSCTITIWIASALHAAVNFGQYPYAGYLPNRPTLSRKFMPEPGNDGEKVKGTVVLMKKNVLDFTDVTASIVDGALEFLGRRVSFQLISNSVHDANGLEGKLSNPAYLENWITNITPVVAGESTFSVTFDWDDDEFGVPGAFIIKNLHFSEFFLKSLTLEHVPNHGKVHFVCNSWVYPASKYKSDRIFFANQAYLPSETPELLRKYRENELVALRGDGTGKLEEWDRVYDYAYYNDLGDPDKGQEYARPVLGGSSQYPYPRRGRTGRKPTKTDPNTESRIPLLMSLDIYVPRDERFGHVKMSDFLTFALKSISQLLLPEFKALFDSTPNEFDSFADVLKIYEGGIKLPQGPLFKAIVDAIPLEILKQLLSTDGEGLLKYPTPQVIQEDKSAWRTDEEFGREMLAGINPVIISRLQEFPPKSKLDPKIYGNQTSTITREQIEDKLDGLTVDEAVKTNRLFILNHHDILMPYVRRINTTTNTKMYATRTLLFLQDDGTLKPLAIELSLPHPDGDQFGAVSEVFTPSDQGVEGSIWQLAKAYAAVNDSGVHQLVSHWLNTHTVIEPFVIATNRQLSVLHPIHKLLLPHFRDTMNINALARQILINGGGLLELTVFPAKYSMELSSVIYKDWIFPEQALPADLIKRGVAVEDSNSPHGVRLLIQDYPYAVDGLEIWSAIKSWVTEYCNYYYKSDDAVQKDAELQAWWKELREEGHGDKKDEPWWPKMQSVQELIDSCTITIWIASALHAAVNFGQYPYAGYLPNRPTLSRKFMPEPGSAEYEELKRNPDNVFLKTITPQLQTLVGISLIELLSRHASDTLYLGQRDSPEWTKDQEPLSAFERFGKKLGEIEDRIIQMNGDNQKWKNRSGPVKVPYTLLFPTSEEGLTGKGIPNSVIKSNRSFVLNHHDIIMPYLRSINMSANTKAYASRTLLFLQDNGTLKPLAIELSLPHPDGDQFGAVSKVYTPADQGVECSIWQLAKAYAANDTGIHQLISHW</sequence>
<dbReference type="EC" id="1.13.11.-" evidence="17"/>
<dbReference type="GO" id="GO:0005737">
    <property type="term" value="C:cytoplasm"/>
    <property type="evidence" value="ECO:0007669"/>
    <property type="project" value="UniProtKB-SubCell"/>
</dbReference>
<dbReference type="PROSITE" id="PS50095">
    <property type="entry name" value="PLAT"/>
    <property type="match status" value="1"/>
</dbReference>
<proteinExistence type="inferred from homology"/>
<dbReference type="GO" id="GO:0006633">
    <property type="term" value="P:fatty acid biosynthetic process"/>
    <property type="evidence" value="ECO:0007669"/>
    <property type="project" value="UniProtKB-KW"/>
</dbReference>
<dbReference type="InterPro" id="IPR042057">
    <property type="entry name" value="Lipoxy_PLAT/LH2"/>
</dbReference>
<evidence type="ECO:0000256" key="17">
    <source>
        <dbReference type="RuleBase" id="RU003975"/>
    </source>
</evidence>
<dbReference type="CDD" id="cd01751">
    <property type="entry name" value="PLAT_LH2"/>
    <property type="match status" value="1"/>
</dbReference>
<evidence type="ECO:0000259" key="19">
    <source>
        <dbReference type="PROSITE" id="PS50095"/>
    </source>
</evidence>
<dbReference type="PROSITE" id="PS00081">
    <property type="entry name" value="LIPOXYGENASE_2"/>
    <property type="match status" value="2"/>
</dbReference>
<evidence type="ECO:0000256" key="8">
    <source>
        <dbReference type="ARBA" id="ARBA00022832"/>
    </source>
</evidence>
<dbReference type="GO" id="GO:0016165">
    <property type="term" value="F:linoleate 13S-lipoxygenase activity"/>
    <property type="evidence" value="ECO:0007669"/>
    <property type="project" value="UniProtKB-ARBA"/>
</dbReference>
<evidence type="ECO:0000256" key="13">
    <source>
        <dbReference type="ARBA" id="ARBA00023160"/>
    </source>
</evidence>
<keyword evidence="12" id="KW-0443">Lipid metabolism</keyword>
<dbReference type="InterPro" id="IPR001024">
    <property type="entry name" value="PLAT/LH2_dom"/>
</dbReference>
<dbReference type="SUPFAM" id="SSF48484">
    <property type="entry name" value="Lipoxigenase"/>
    <property type="match status" value="3"/>
</dbReference>
<dbReference type="STRING" id="4081.A0A3Q7EN15"/>
<evidence type="ECO:0000256" key="6">
    <source>
        <dbReference type="ARBA" id="ARBA00022723"/>
    </source>
</evidence>
<evidence type="ECO:0000256" key="15">
    <source>
        <dbReference type="PROSITE-ProRule" id="PRU00152"/>
    </source>
</evidence>
<keyword evidence="11 16" id="KW-0408">Iron</keyword>
<dbReference type="FunFam" id="3.10.450.60:FF:000002">
    <property type="entry name" value="Lipoxygenase"/>
    <property type="match status" value="1"/>
</dbReference>
<dbReference type="GO" id="GO:0016702">
    <property type="term" value="F:oxidoreductase activity, acting on single donors with incorporation of molecular oxygen, incorporation of two atoms of oxygen"/>
    <property type="evidence" value="ECO:0000318"/>
    <property type="project" value="GO_Central"/>
</dbReference>
<evidence type="ECO:0000256" key="7">
    <source>
        <dbReference type="ARBA" id="ARBA00022767"/>
    </source>
</evidence>
<dbReference type="InterPro" id="IPR000907">
    <property type="entry name" value="LipOase"/>
</dbReference>
<keyword evidence="7 17" id="KW-0925">Oxylipin biosynthesis</keyword>
<evidence type="ECO:0000256" key="14">
    <source>
        <dbReference type="ARBA" id="ARBA00055127"/>
    </source>
</evidence>
<name>A0A3Q7EN15_SOLLC</name>
<evidence type="ECO:0000256" key="12">
    <source>
        <dbReference type="ARBA" id="ARBA00023098"/>
    </source>
</evidence>
<comment type="cofactor">
    <cofactor evidence="1 16">
        <name>Fe cation</name>
        <dbReference type="ChEBI" id="CHEBI:24875"/>
    </cofactor>
</comment>
<keyword evidence="22" id="KW-1185">Reference proteome</keyword>
<dbReference type="GO" id="GO:0034440">
    <property type="term" value="P:lipid oxidation"/>
    <property type="evidence" value="ECO:0000318"/>
    <property type="project" value="GO_Central"/>
</dbReference>
<evidence type="ECO:0000256" key="16">
    <source>
        <dbReference type="RuleBase" id="RU003974"/>
    </source>
</evidence>
<evidence type="ECO:0000256" key="1">
    <source>
        <dbReference type="ARBA" id="ARBA00001962"/>
    </source>
</evidence>
<keyword evidence="5 17" id="KW-0444">Lipid biosynthesis</keyword>
<reference evidence="21" key="2">
    <citation type="submission" date="2019-01" db="UniProtKB">
        <authorList>
            <consortium name="EnsemblPlants"/>
        </authorList>
    </citation>
    <scope>IDENTIFICATION</scope>
    <source>
        <strain evidence="21">cv. Heinz 1706</strain>
    </source>
</reference>
<protein>
    <recommendedName>
        <fullName evidence="17">Lipoxygenase</fullName>
        <ecNumber evidence="17">1.13.11.-</ecNumber>
    </recommendedName>
</protein>
<comment type="similarity">
    <text evidence="3 16">Belongs to the lipoxygenase family.</text>
</comment>
<feature type="domain" description="Lipoxygenase" evidence="20">
    <location>
        <begin position="1420"/>
        <end position="1520"/>
    </location>
</feature>
<dbReference type="PRINTS" id="PR00087">
    <property type="entry name" value="LIPOXYGENASE"/>
</dbReference>
<accession>A0A3Q7EN15</accession>
<comment type="pathway">
    <text evidence="17">Lipid metabolism; oxylipin biosynthesis.</text>
</comment>
<comment type="caution">
    <text evidence="15">Lacks conserved residue(s) required for the propagation of feature annotation.</text>
</comment>
<evidence type="ECO:0000313" key="21">
    <source>
        <dbReference type="EnsemblPlants" id="Solyc01g099160.3.1"/>
    </source>
</evidence>
<dbReference type="Gene3D" id="3.10.450.60">
    <property type="match status" value="3"/>
</dbReference>
<evidence type="ECO:0000256" key="4">
    <source>
        <dbReference type="ARBA" id="ARBA00011245"/>
    </source>
</evidence>
<evidence type="ECO:0000313" key="22">
    <source>
        <dbReference type="Proteomes" id="UP000004994"/>
    </source>
</evidence>
<dbReference type="PANTHER" id="PTHR11771">
    <property type="entry name" value="LIPOXYGENASE"/>
    <property type="match status" value="1"/>
</dbReference>